<proteinExistence type="predicted"/>
<reference evidence="1 2" key="1">
    <citation type="journal article" date="2020" name="Phytopathology">
        <title>Genome Sequence Resources of Colletotrichum truncatum, C. plurivorum, C. musicola, and C. sojae: Four Species Pathogenic to Soybean (Glycine max).</title>
        <authorList>
            <person name="Rogerio F."/>
            <person name="Boufleur T.R."/>
            <person name="Ciampi-Guillardi M."/>
            <person name="Sukno S.A."/>
            <person name="Thon M.R."/>
            <person name="Massola Junior N.S."/>
            <person name="Baroncelli R."/>
        </authorList>
    </citation>
    <scope>NUCLEOTIDE SEQUENCE [LARGE SCALE GENOMIC DNA]</scope>
    <source>
        <strain evidence="1 2">CMES1059</strain>
    </source>
</reference>
<name>A0ACC3YYC4_COLTU</name>
<sequence>MRPRDITRAVISATLVPRASAAFCPWGFGGYAEPCGAERIGADDKVWINAVEASNSSGTYTMPGYDVSKPWPGTPMDGWTLSKTGVDLSGLRRDGRRGSLYSGLAVVSSDIKIIAPKSLYVPSTNASDHGRPVVNAHPDWIFCAWRWYTAPYNNKTLFTNPDNLELPEDGSCAQWLSDECIKAVEKQASTAYWINSEPGGRYGSHHTCHDLDVPDECLGTKLENNEPLVPTWGVPLQYLNGSTTWQGGYGLDENTTAEDIKAMWWAQTVEYQPIVTMFGHKTNKSLYSTDPEPGFAKLSCIRGLPAKGQKSNTGGSGGNGTTGEDGGNESSNDGDSKSEAILISSGVAVQLAAFMVLAIWVL</sequence>
<gene>
    <name evidence="1" type="ORF">CTRU02_208111</name>
</gene>
<evidence type="ECO:0000313" key="1">
    <source>
        <dbReference type="EMBL" id="KAL0935897.1"/>
    </source>
</evidence>
<protein>
    <submittedName>
        <fullName evidence="1">Uncharacterized protein</fullName>
    </submittedName>
</protein>
<dbReference type="Proteomes" id="UP000805649">
    <property type="component" value="Unassembled WGS sequence"/>
</dbReference>
<comment type="caution">
    <text evidence="1">The sequence shown here is derived from an EMBL/GenBank/DDBJ whole genome shotgun (WGS) entry which is preliminary data.</text>
</comment>
<dbReference type="EMBL" id="VUJX02000005">
    <property type="protein sequence ID" value="KAL0935897.1"/>
    <property type="molecule type" value="Genomic_DNA"/>
</dbReference>
<accession>A0ACC3YYC4</accession>
<organism evidence="1 2">
    <name type="scientific">Colletotrichum truncatum</name>
    <name type="common">Anthracnose fungus</name>
    <name type="synonym">Colletotrichum capsici</name>
    <dbReference type="NCBI Taxonomy" id="5467"/>
    <lineage>
        <taxon>Eukaryota</taxon>
        <taxon>Fungi</taxon>
        <taxon>Dikarya</taxon>
        <taxon>Ascomycota</taxon>
        <taxon>Pezizomycotina</taxon>
        <taxon>Sordariomycetes</taxon>
        <taxon>Hypocreomycetidae</taxon>
        <taxon>Glomerellales</taxon>
        <taxon>Glomerellaceae</taxon>
        <taxon>Colletotrichum</taxon>
        <taxon>Colletotrichum truncatum species complex</taxon>
    </lineage>
</organism>
<evidence type="ECO:0000313" key="2">
    <source>
        <dbReference type="Proteomes" id="UP000805649"/>
    </source>
</evidence>
<keyword evidence="2" id="KW-1185">Reference proteome</keyword>